<dbReference type="Gene3D" id="3.10.640.10">
    <property type="entry name" value="Restriction endonuclease-like alpha-beta roll domain"/>
    <property type="match status" value="1"/>
</dbReference>
<dbReference type="PANTHER" id="PTHR38784:SF1">
    <property type="entry name" value="SUCROSE PHOSPHORYLASE"/>
    <property type="match status" value="1"/>
</dbReference>
<reference evidence="2" key="1">
    <citation type="journal article" date="2019" name="Int. J. Syst. Evol. Microbiol.">
        <title>The Global Catalogue of Microorganisms (GCM) 10K type strain sequencing project: providing services to taxonomists for standard genome sequencing and annotation.</title>
        <authorList>
            <consortium name="The Broad Institute Genomics Platform"/>
            <consortium name="The Broad Institute Genome Sequencing Center for Infectious Disease"/>
            <person name="Wu L."/>
            <person name="Ma J."/>
        </authorList>
    </citation>
    <scope>NUCLEOTIDE SEQUENCE [LARGE SCALE GENOMIC DNA]</scope>
    <source>
        <strain evidence="2">CECT 8288</strain>
    </source>
</reference>
<accession>A0ABV7WLV6</accession>
<dbReference type="SMART" id="SM01322">
    <property type="entry name" value="YaeQ"/>
    <property type="match status" value="1"/>
</dbReference>
<dbReference type="Pfam" id="PF07152">
    <property type="entry name" value="YaeQ"/>
    <property type="match status" value="1"/>
</dbReference>
<dbReference type="RefSeq" id="WP_290282929.1">
    <property type="nucleotide sequence ID" value="NZ_JAUFQI010000001.1"/>
</dbReference>
<dbReference type="Proteomes" id="UP001595710">
    <property type="component" value="Unassembled WGS sequence"/>
</dbReference>
<sequence length="177" mass="20482">MAIKPTIFKVSINLSDLDRNHYDTINLTIAKHPSETEERLMARIVAYCYEAQENLVLTKGISDTEEPDMWVKSLDDQIQLWIDMGEPSTDRIKKANRQSKHTIVYSFNSKSDVWWSQSADKFKQIGGSYYQFDFSEIEPLAAHLERTMKWFVTISDETAAIQTDTGEFSIHRTLLHS</sequence>
<keyword evidence="2" id="KW-1185">Reference proteome</keyword>
<gene>
    <name evidence="1" type="ORF">ACFOND_00330</name>
</gene>
<evidence type="ECO:0000313" key="1">
    <source>
        <dbReference type="EMBL" id="MFC3700067.1"/>
    </source>
</evidence>
<dbReference type="SUPFAM" id="SSF52980">
    <property type="entry name" value="Restriction endonuclease-like"/>
    <property type="match status" value="1"/>
</dbReference>
<evidence type="ECO:0000313" key="2">
    <source>
        <dbReference type="Proteomes" id="UP001595710"/>
    </source>
</evidence>
<dbReference type="InterPro" id="IPR038590">
    <property type="entry name" value="YaeQ_sf"/>
</dbReference>
<comment type="caution">
    <text evidence="1">The sequence shown here is derived from an EMBL/GenBank/DDBJ whole genome shotgun (WGS) entry which is preliminary data.</text>
</comment>
<dbReference type="InterPro" id="IPR011335">
    <property type="entry name" value="Restrct_endonuc-II-like"/>
</dbReference>
<proteinExistence type="predicted"/>
<organism evidence="1 2">
    <name type="scientific">Reinekea marina</name>
    <dbReference type="NCBI Taxonomy" id="1310421"/>
    <lineage>
        <taxon>Bacteria</taxon>
        <taxon>Pseudomonadati</taxon>
        <taxon>Pseudomonadota</taxon>
        <taxon>Gammaproteobacteria</taxon>
        <taxon>Oceanospirillales</taxon>
        <taxon>Saccharospirillaceae</taxon>
        <taxon>Reinekea</taxon>
    </lineage>
</organism>
<dbReference type="PANTHER" id="PTHR38784">
    <property type="entry name" value="SUCROSE PHOSPHORYLASE"/>
    <property type="match status" value="1"/>
</dbReference>
<protein>
    <submittedName>
        <fullName evidence="1">YaeQ family protein</fullName>
    </submittedName>
</protein>
<name>A0ABV7WLV6_9GAMM</name>
<dbReference type="EMBL" id="JBHRYN010000002">
    <property type="protein sequence ID" value="MFC3700067.1"/>
    <property type="molecule type" value="Genomic_DNA"/>
</dbReference>
<dbReference type="PIRSF" id="PIRSF011484">
    <property type="entry name" value="YaeQ"/>
    <property type="match status" value="1"/>
</dbReference>
<dbReference type="InterPro" id="IPR009822">
    <property type="entry name" value="YaeQ"/>
</dbReference>